<dbReference type="EMBL" id="JBHRSZ010000002">
    <property type="protein sequence ID" value="MFC3150415.1"/>
    <property type="molecule type" value="Genomic_DNA"/>
</dbReference>
<evidence type="ECO:0000313" key="1">
    <source>
        <dbReference type="EMBL" id="MFC3150415.1"/>
    </source>
</evidence>
<organism evidence="1 2">
    <name type="scientific">Litoribrevibacter euphylliae</name>
    <dbReference type="NCBI Taxonomy" id="1834034"/>
    <lineage>
        <taxon>Bacteria</taxon>
        <taxon>Pseudomonadati</taxon>
        <taxon>Pseudomonadota</taxon>
        <taxon>Gammaproteobacteria</taxon>
        <taxon>Oceanospirillales</taxon>
        <taxon>Oceanospirillaceae</taxon>
        <taxon>Litoribrevibacter</taxon>
    </lineage>
</organism>
<protein>
    <submittedName>
        <fullName evidence="1">Uncharacterized protein</fullName>
    </submittedName>
</protein>
<evidence type="ECO:0000313" key="2">
    <source>
        <dbReference type="Proteomes" id="UP001595476"/>
    </source>
</evidence>
<comment type="caution">
    <text evidence="1">The sequence shown here is derived from an EMBL/GenBank/DDBJ whole genome shotgun (WGS) entry which is preliminary data.</text>
</comment>
<dbReference type="RefSeq" id="WP_386717178.1">
    <property type="nucleotide sequence ID" value="NZ_JBHRSZ010000002.1"/>
</dbReference>
<dbReference type="Proteomes" id="UP001595476">
    <property type="component" value="Unassembled WGS sequence"/>
</dbReference>
<name>A0ABV7HDB0_9GAMM</name>
<keyword evidence="2" id="KW-1185">Reference proteome</keyword>
<gene>
    <name evidence="1" type="ORF">ACFOEK_05205</name>
</gene>
<accession>A0ABV7HDB0</accession>
<sequence length="191" mass="22182">MKLPDFEQFEPMNALRKQMGADELGSFEPFDPKLQLTSLEVDSLSKSYLDIPFDRLRFLPDDTLAYKNARVFVFERKAAEQQDMGLAVYSYHFAHCKHLKGGGKLKPPKGSKVFIATEYTHELASVLANISQEPSFELRPCWECLHALRVDGFDGDKHRKRLHSEQVWRSFKMSDFTQKFTMYPLPEELWG</sequence>
<reference evidence="2" key="1">
    <citation type="journal article" date="2019" name="Int. J. Syst. Evol. Microbiol.">
        <title>The Global Catalogue of Microorganisms (GCM) 10K type strain sequencing project: providing services to taxonomists for standard genome sequencing and annotation.</title>
        <authorList>
            <consortium name="The Broad Institute Genomics Platform"/>
            <consortium name="The Broad Institute Genome Sequencing Center for Infectious Disease"/>
            <person name="Wu L."/>
            <person name="Ma J."/>
        </authorList>
    </citation>
    <scope>NUCLEOTIDE SEQUENCE [LARGE SCALE GENOMIC DNA]</scope>
    <source>
        <strain evidence="2">KCTC 52438</strain>
    </source>
</reference>
<proteinExistence type="predicted"/>